<dbReference type="Pfam" id="PF11181">
    <property type="entry name" value="YflT"/>
    <property type="match status" value="2"/>
</dbReference>
<dbReference type="RefSeq" id="WP_112221339.1">
    <property type="nucleotide sequence ID" value="NZ_CP047673.1"/>
</dbReference>
<dbReference type="EMBL" id="QLZR01000001">
    <property type="protein sequence ID" value="RAZ80912.1"/>
    <property type="molecule type" value="Genomic_DNA"/>
</dbReference>
<dbReference type="Proteomes" id="UP000251002">
    <property type="component" value="Unassembled WGS sequence"/>
</dbReference>
<reference evidence="3 4" key="1">
    <citation type="submission" date="2018-06" db="EMBL/GenBank/DDBJ databases">
        <title>The draft genome sequences of strains SCU63 and S1.</title>
        <authorList>
            <person name="Gan L."/>
        </authorList>
    </citation>
    <scope>NUCLEOTIDE SEQUENCE [LARGE SCALE GENOMIC DNA]</scope>
    <source>
        <strain evidence="3 4">SCU63</strain>
    </source>
</reference>
<dbReference type="AlphaFoldDB" id="A0A365L680"/>
<accession>A0A365L680</accession>
<evidence type="ECO:0000256" key="1">
    <source>
        <dbReference type="SAM" id="MobiDB-lite"/>
    </source>
</evidence>
<feature type="compositionally biased region" description="Basic and acidic residues" evidence="1">
    <location>
        <begin position="298"/>
        <end position="327"/>
    </location>
</feature>
<feature type="region of interest" description="Disordered" evidence="1">
    <location>
        <begin position="276"/>
        <end position="327"/>
    </location>
</feature>
<gene>
    <name evidence="3" type="ORF">DP120_01065</name>
</gene>
<feature type="domain" description="General stress protein 17M-like" evidence="2">
    <location>
        <begin position="5"/>
        <end position="67"/>
    </location>
</feature>
<comment type="caution">
    <text evidence="3">The sequence shown here is derived from an EMBL/GenBank/DDBJ whole genome shotgun (WGS) entry which is preliminary data.</text>
</comment>
<keyword evidence="4" id="KW-1185">Reference proteome</keyword>
<name>A0A365L680_9BACL</name>
<feature type="domain" description="General stress protein 17M-like" evidence="2">
    <location>
        <begin position="158"/>
        <end position="251"/>
    </location>
</feature>
<proteinExistence type="predicted"/>
<evidence type="ECO:0000313" key="4">
    <source>
        <dbReference type="Proteomes" id="UP000251002"/>
    </source>
</evidence>
<evidence type="ECO:0000313" key="3">
    <source>
        <dbReference type="EMBL" id="RAZ80912.1"/>
    </source>
</evidence>
<dbReference type="InterPro" id="IPR025889">
    <property type="entry name" value="GSP17M-like_dom"/>
</dbReference>
<protein>
    <recommendedName>
        <fullName evidence="2">General stress protein 17M-like domain-containing protein</fullName>
    </recommendedName>
</protein>
<organism evidence="3 4">
    <name type="scientific">Planococcus halotolerans</name>
    <dbReference type="NCBI Taxonomy" id="2233542"/>
    <lineage>
        <taxon>Bacteria</taxon>
        <taxon>Bacillati</taxon>
        <taxon>Bacillota</taxon>
        <taxon>Bacilli</taxon>
        <taxon>Bacillales</taxon>
        <taxon>Caryophanaceae</taxon>
        <taxon>Planococcus</taxon>
    </lineage>
</organism>
<evidence type="ECO:0000259" key="2">
    <source>
        <dbReference type="Pfam" id="PF11181"/>
    </source>
</evidence>
<feature type="compositionally biased region" description="Basic and acidic residues" evidence="1">
    <location>
        <begin position="276"/>
        <end position="290"/>
    </location>
</feature>
<sequence>MDRHFIESYEDEREVLRKIEELKALGYAESDMCVLARSSEQLTKIRTRTNVAYHAAEGRGMGRFGMFIRSRYVFSCINEDEVKAKEIADLYQHLSEGEILFFYSENNRVHAEEFENDRNPALPSYWNDEEDRISIDSSHYETSNEIQLQGVMIMDKRFIETYETEDELMQQVEKLKDEGYSESDMYIMAKKDGQLSMVKGQTNIDAHAEEGDWLDRFTSFLTDNNQMELAFENMQLTEHEAETYHKEVEDGKLLLYVNKDYEARFNEVGGDSFRLGEKEKTELQNRKKQSENATPAAAEREEKVELDDHHYAEEKDGDLHRNRKSDI</sequence>